<dbReference type="AlphaFoldDB" id="A0A5Q4VJ57"/>
<gene>
    <name evidence="1" type="ORF">FIM25_01040</name>
</gene>
<keyword evidence="2" id="KW-1185">Reference proteome</keyword>
<reference evidence="1 2" key="1">
    <citation type="submission" date="2019-06" db="EMBL/GenBank/DDBJ databases">
        <title>Desulfobotulus mexicanus sp. nov., a novel sulfate-reducing bacterium isolated from the sediment of an alkaline crater lake in Mexico.</title>
        <authorList>
            <person name="Hirschler-Rea A."/>
        </authorList>
    </citation>
    <scope>NUCLEOTIDE SEQUENCE [LARGE SCALE GENOMIC DNA]</scope>
    <source>
        <strain evidence="1 2">PAR22N</strain>
    </source>
</reference>
<sequence length="202" mass="23167">MDLEELKAKFQSKAVADLKDINLVLRAAPFLVREVIRLEEALAESDRRVQHLAGMLRRSPPSHRTGKKDLAAWKIWLDERKNRLYIQIFGKVEKNSGKLISNAILSVMENLRPGFTVVVDLRKMISDLDSRARFYFRKTAYAFIQMQADPIVRVMEDGQSMRFLFEDMAKCPGVGAAGDVHRVKTLEEADRLLDNLGRHLRS</sequence>
<evidence type="ECO:0000313" key="2">
    <source>
        <dbReference type="Proteomes" id="UP000321899"/>
    </source>
</evidence>
<comment type="caution">
    <text evidence="1">The sequence shown here is derived from an EMBL/GenBank/DDBJ whole genome shotgun (WGS) entry which is preliminary data.</text>
</comment>
<proteinExistence type="predicted"/>
<evidence type="ECO:0000313" key="1">
    <source>
        <dbReference type="EMBL" id="TYT76170.1"/>
    </source>
</evidence>
<dbReference type="RefSeq" id="WP_139445269.1">
    <property type="nucleotide sequence ID" value="NZ_VDMB01000001.1"/>
</dbReference>
<name>A0A5Q4VJ57_9BACT</name>
<dbReference type="OrthoDB" id="5416710at2"/>
<dbReference type="Proteomes" id="UP000321899">
    <property type="component" value="Unassembled WGS sequence"/>
</dbReference>
<protein>
    <submittedName>
        <fullName evidence="1">Uncharacterized protein</fullName>
    </submittedName>
</protein>
<dbReference type="EMBL" id="VDMB01000001">
    <property type="protein sequence ID" value="TYT76170.1"/>
    <property type="molecule type" value="Genomic_DNA"/>
</dbReference>
<accession>A0A5Q4VJ57</accession>
<organism evidence="1 2">
    <name type="scientific">Desulfobotulus mexicanus</name>
    <dbReference type="NCBI Taxonomy" id="2586642"/>
    <lineage>
        <taxon>Bacteria</taxon>
        <taxon>Pseudomonadati</taxon>
        <taxon>Thermodesulfobacteriota</taxon>
        <taxon>Desulfobacteria</taxon>
        <taxon>Desulfobacterales</taxon>
        <taxon>Desulfobacteraceae</taxon>
        <taxon>Desulfobotulus</taxon>
    </lineage>
</organism>